<name>A0A6C0H109_9ZZZZ</name>
<dbReference type="SUPFAM" id="SSF56112">
    <property type="entry name" value="Protein kinase-like (PK-like)"/>
    <property type="match status" value="1"/>
</dbReference>
<accession>A0A6C0H109</accession>
<protein>
    <recommendedName>
        <fullName evidence="1">Protein kinase domain-containing protein</fullName>
    </recommendedName>
</protein>
<dbReference type="GO" id="GO:0005524">
    <property type="term" value="F:ATP binding"/>
    <property type="evidence" value="ECO:0007669"/>
    <property type="project" value="InterPro"/>
</dbReference>
<dbReference type="InterPro" id="IPR000719">
    <property type="entry name" value="Prot_kinase_dom"/>
</dbReference>
<evidence type="ECO:0000313" key="2">
    <source>
        <dbReference type="EMBL" id="QHT73936.1"/>
    </source>
</evidence>
<dbReference type="InterPro" id="IPR011009">
    <property type="entry name" value="Kinase-like_dom_sf"/>
</dbReference>
<dbReference type="EMBL" id="MN739834">
    <property type="protein sequence ID" value="QHT73936.1"/>
    <property type="molecule type" value="Genomic_DNA"/>
</dbReference>
<dbReference type="AlphaFoldDB" id="A0A6C0H109"/>
<sequence>MSYINGIIGYIYLINKQNNIHILLFSDNHSSEKYCENNSIFISDFLETKKSKILLEEVPRMNNELIELWDTKHNQKLKNLYLKNNNKIDGVDIRPLLVPFSLKILEKPNLIIDKKYLNSIQIMTVSEYLKLLTSFFDLKHNYFIENLGEFYKNDILLNELNIKFTNIYKQYLNTNIIISEVINKNKNFIDNIDDILSSIMEWYIIAKIFFYNNNQKINKFIIHTGLYHSTNVNKILIEKYGFNNIHSNGLVDININSIENNCILLPNIVAKQFGGYKYKYLKYKMKYFSLQKVLNEPLALLDPVDILPIIDAPKETNMVLYNIDDSALLGGRSYNIWPVISMKWEKNKDLLGIKSIDNNIKYKFIAHNIGKQLEPLLGKGAYSAVYDIEQIFPIIEMPKNHILKIYEKKSNITHLFNEPKVKCDMELYEKYFMKIFYYGDIDINENTFTFNDEKRKSFTKDITSKDYCFEYYISKLYQTAKIDTNGPYDCISDLTNKEKYTLLIKNLIFLNKLQINNMFHSDYKIENIGWENNFDVIMIDYDQYTILEANDSVKLSFPTTYTPKWFRRELLPNKKMREYSYLIKWSVGGLKDFIDLLDLKFTSEILIELPNTLLVYQNRNIRNLLPAVLASNLHLDHEHYRRVPRYYELIEVFEWLRINNHLLE</sequence>
<dbReference type="PROSITE" id="PS50011">
    <property type="entry name" value="PROTEIN_KINASE_DOM"/>
    <property type="match status" value="1"/>
</dbReference>
<feature type="domain" description="Protein kinase" evidence="1">
    <location>
        <begin position="371"/>
        <end position="664"/>
    </location>
</feature>
<reference evidence="2" key="1">
    <citation type="journal article" date="2020" name="Nature">
        <title>Giant virus diversity and host interactions through global metagenomics.</title>
        <authorList>
            <person name="Schulz F."/>
            <person name="Roux S."/>
            <person name="Paez-Espino D."/>
            <person name="Jungbluth S."/>
            <person name="Walsh D.A."/>
            <person name="Denef V.J."/>
            <person name="McMahon K.D."/>
            <person name="Konstantinidis K.T."/>
            <person name="Eloe-Fadrosh E.A."/>
            <person name="Kyrpides N.C."/>
            <person name="Woyke T."/>
        </authorList>
    </citation>
    <scope>NUCLEOTIDE SEQUENCE</scope>
    <source>
        <strain evidence="2">GVMAG-M-3300023179-4</strain>
    </source>
</reference>
<dbReference type="GO" id="GO:0004672">
    <property type="term" value="F:protein kinase activity"/>
    <property type="evidence" value="ECO:0007669"/>
    <property type="project" value="InterPro"/>
</dbReference>
<proteinExistence type="predicted"/>
<organism evidence="2">
    <name type="scientific">viral metagenome</name>
    <dbReference type="NCBI Taxonomy" id="1070528"/>
    <lineage>
        <taxon>unclassified sequences</taxon>
        <taxon>metagenomes</taxon>
        <taxon>organismal metagenomes</taxon>
    </lineage>
</organism>
<evidence type="ECO:0000259" key="1">
    <source>
        <dbReference type="PROSITE" id="PS50011"/>
    </source>
</evidence>